<evidence type="ECO:0000313" key="10">
    <source>
        <dbReference type="EMBL" id="POR47119.1"/>
    </source>
</evidence>
<comment type="caution">
    <text evidence="10">The sequence shown here is derived from an EMBL/GenBank/DDBJ whole genome shotgun (WGS) entry which is preliminary data.</text>
</comment>
<protein>
    <submittedName>
        <fullName evidence="10">ABC-2 type transport system permease protein</fullName>
    </submittedName>
</protein>
<sequence length="377" mass="41056">MGRWAANIVHLGLKELASVWRDRGMMVFIIWAFTGAIYLVASGASTEMRNASVGFVDGDQSQLSNRIRDAVRPPDFAPPVSLDRAEIDHAMDSARFTFIIDVPPRFEQDLLAGRSPTLQVIVDATAMTQAGIGTGYFSQIVNGEIERFLELRGRQISAPIAFTIRAFFNPNLEDKRHMAVMEIVNNVCMLSIILVGAAVVREREHGTIEHLLVMPVRASEIVFAKIWANGLVVLVAVLLSLIFVAKGALGITINGSIAVYMMGAVVFIFAVMALGIMLATITPSMPQFALLAFPTVIVMEVLSGGMTPIESMPGYLQMIMSAVPSTHYVKFSLGVLFRDAPLSIVWHEIAWMAALGAIYLVIALGRFRAMLENASGA</sequence>
<dbReference type="EMBL" id="PQFZ01000020">
    <property type="protein sequence ID" value="POR47119.1"/>
    <property type="molecule type" value="Genomic_DNA"/>
</dbReference>
<reference evidence="10 11" key="1">
    <citation type="submission" date="2018-01" db="EMBL/GenBank/DDBJ databases">
        <title>Genomic Encyclopedia of Type Strains, Phase III (KMG-III): the genomes of soil and plant-associated and newly described type strains.</title>
        <authorList>
            <person name="Whitman W."/>
        </authorList>
    </citation>
    <scope>NUCLEOTIDE SEQUENCE [LARGE SCALE GENOMIC DNA]</scope>
    <source>
        <strain evidence="10 11">1131</strain>
    </source>
</reference>
<evidence type="ECO:0000256" key="5">
    <source>
        <dbReference type="ARBA" id="ARBA00022692"/>
    </source>
</evidence>
<dbReference type="AlphaFoldDB" id="A0A2S4LXM3"/>
<feature type="transmembrane region" description="Helical" evidence="8">
    <location>
        <begin position="285"/>
        <end position="303"/>
    </location>
</feature>
<comment type="subcellular location">
    <subcellularLocation>
        <location evidence="1">Cell membrane</location>
        <topology evidence="1">Multi-pass membrane protein</topology>
    </subcellularLocation>
</comment>
<keyword evidence="3" id="KW-0813">Transport</keyword>
<comment type="similarity">
    <text evidence="2">Belongs to the ABC-2 integral membrane protein family.</text>
</comment>
<evidence type="ECO:0000256" key="2">
    <source>
        <dbReference type="ARBA" id="ARBA00007783"/>
    </source>
</evidence>
<dbReference type="RefSeq" id="WP_103720699.1">
    <property type="nucleotide sequence ID" value="NZ_PQFZ01000020.1"/>
</dbReference>
<keyword evidence="4" id="KW-1003">Cell membrane</keyword>
<dbReference type="GO" id="GO:0140359">
    <property type="term" value="F:ABC-type transporter activity"/>
    <property type="evidence" value="ECO:0007669"/>
    <property type="project" value="InterPro"/>
</dbReference>
<evidence type="ECO:0000313" key="11">
    <source>
        <dbReference type="Proteomes" id="UP000236919"/>
    </source>
</evidence>
<gene>
    <name evidence="10" type="ORF">CYD53_1209</name>
</gene>
<evidence type="ECO:0000256" key="4">
    <source>
        <dbReference type="ARBA" id="ARBA00022475"/>
    </source>
</evidence>
<dbReference type="PANTHER" id="PTHR30294">
    <property type="entry name" value="MEMBRANE COMPONENT OF ABC TRANSPORTER YHHJ-RELATED"/>
    <property type="match status" value="1"/>
</dbReference>
<feature type="transmembrane region" description="Helical" evidence="8">
    <location>
        <begin position="183"/>
        <end position="201"/>
    </location>
</feature>
<dbReference type="InterPro" id="IPR047817">
    <property type="entry name" value="ABC2_TM_bact-type"/>
</dbReference>
<name>A0A2S4LXM3_9HYPH</name>
<evidence type="ECO:0000256" key="6">
    <source>
        <dbReference type="ARBA" id="ARBA00022989"/>
    </source>
</evidence>
<feature type="transmembrane region" description="Helical" evidence="8">
    <location>
        <begin position="257"/>
        <end position="279"/>
    </location>
</feature>
<feature type="domain" description="ABC transmembrane type-2" evidence="9">
    <location>
        <begin position="138"/>
        <end position="370"/>
    </location>
</feature>
<dbReference type="Pfam" id="PF12698">
    <property type="entry name" value="ABC2_membrane_3"/>
    <property type="match status" value="1"/>
</dbReference>
<feature type="transmembrane region" description="Helical" evidence="8">
    <location>
        <begin position="24"/>
        <end position="41"/>
    </location>
</feature>
<proteinExistence type="inferred from homology"/>
<evidence type="ECO:0000259" key="9">
    <source>
        <dbReference type="PROSITE" id="PS51012"/>
    </source>
</evidence>
<keyword evidence="11" id="KW-1185">Reference proteome</keyword>
<feature type="transmembrane region" description="Helical" evidence="8">
    <location>
        <begin position="221"/>
        <end position="245"/>
    </location>
</feature>
<evidence type="ECO:0000256" key="8">
    <source>
        <dbReference type="SAM" id="Phobius"/>
    </source>
</evidence>
<dbReference type="GO" id="GO:0005886">
    <property type="term" value="C:plasma membrane"/>
    <property type="evidence" value="ECO:0007669"/>
    <property type="project" value="UniProtKB-SubCell"/>
</dbReference>
<keyword evidence="6 8" id="KW-1133">Transmembrane helix</keyword>
<dbReference type="OrthoDB" id="9784671at2"/>
<dbReference type="InterPro" id="IPR051449">
    <property type="entry name" value="ABC-2_transporter_component"/>
</dbReference>
<evidence type="ECO:0000256" key="1">
    <source>
        <dbReference type="ARBA" id="ARBA00004651"/>
    </source>
</evidence>
<evidence type="ECO:0000256" key="3">
    <source>
        <dbReference type="ARBA" id="ARBA00022448"/>
    </source>
</evidence>
<keyword evidence="5 8" id="KW-0812">Transmembrane</keyword>
<dbReference type="PROSITE" id="PS51012">
    <property type="entry name" value="ABC_TM2"/>
    <property type="match status" value="1"/>
</dbReference>
<evidence type="ECO:0000256" key="7">
    <source>
        <dbReference type="ARBA" id="ARBA00023136"/>
    </source>
</evidence>
<organism evidence="10 11">
    <name type="scientific">Bosea psychrotolerans</name>
    <dbReference type="NCBI Taxonomy" id="1871628"/>
    <lineage>
        <taxon>Bacteria</taxon>
        <taxon>Pseudomonadati</taxon>
        <taxon>Pseudomonadota</taxon>
        <taxon>Alphaproteobacteria</taxon>
        <taxon>Hyphomicrobiales</taxon>
        <taxon>Boseaceae</taxon>
        <taxon>Bosea</taxon>
    </lineage>
</organism>
<dbReference type="InterPro" id="IPR013525">
    <property type="entry name" value="ABC2_TM"/>
</dbReference>
<keyword evidence="7 8" id="KW-0472">Membrane</keyword>
<dbReference type="Gene3D" id="3.40.1710.10">
    <property type="entry name" value="abc type-2 transporter like domain"/>
    <property type="match status" value="1"/>
</dbReference>
<dbReference type="PANTHER" id="PTHR30294:SF47">
    <property type="entry name" value="INNER MEMBRANE TRANSPORT PERMEASE YHHJ"/>
    <property type="match status" value="1"/>
</dbReference>
<dbReference type="Proteomes" id="UP000236919">
    <property type="component" value="Unassembled WGS sequence"/>
</dbReference>
<feature type="transmembrane region" description="Helical" evidence="8">
    <location>
        <begin position="349"/>
        <end position="367"/>
    </location>
</feature>
<accession>A0A2S4LXM3</accession>